<feature type="compositionally biased region" description="Basic and acidic residues" evidence="1">
    <location>
        <begin position="1"/>
        <end position="11"/>
    </location>
</feature>
<feature type="compositionally biased region" description="Gly residues" evidence="1">
    <location>
        <begin position="89"/>
        <end position="104"/>
    </location>
</feature>
<feature type="non-terminal residue" evidence="2">
    <location>
        <position position="148"/>
    </location>
</feature>
<name>A0A0F9B5H8_9ZZZZ</name>
<reference evidence="2" key="1">
    <citation type="journal article" date="2015" name="Nature">
        <title>Complex archaea that bridge the gap between prokaryotes and eukaryotes.</title>
        <authorList>
            <person name="Spang A."/>
            <person name="Saw J.H."/>
            <person name="Jorgensen S.L."/>
            <person name="Zaremba-Niedzwiedzka K."/>
            <person name="Martijn J."/>
            <person name="Lind A.E."/>
            <person name="van Eijk R."/>
            <person name="Schleper C."/>
            <person name="Guy L."/>
            <person name="Ettema T.J."/>
        </authorList>
    </citation>
    <scope>NUCLEOTIDE SEQUENCE</scope>
</reference>
<evidence type="ECO:0000256" key="1">
    <source>
        <dbReference type="SAM" id="MobiDB-lite"/>
    </source>
</evidence>
<protein>
    <submittedName>
        <fullName evidence="2">Uncharacterized protein</fullName>
    </submittedName>
</protein>
<comment type="caution">
    <text evidence="2">The sequence shown here is derived from an EMBL/GenBank/DDBJ whole genome shotgun (WGS) entry which is preliminary data.</text>
</comment>
<feature type="region of interest" description="Disordered" evidence="1">
    <location>
        <begin position="1"/>
        <end position="35"/>
    </location>
</feature>
<dbReference type="EMBL" id="LAZR01039382">
    <property type="protein sequence ID" value="KKL17134.1"/>
    <property type="molecule type" value="Genomic_DNA"/>
</dbReference>
<dbReference type="AlphaFoldDB" id="A0A0F9B5H8"/>
<gene>
    <name evidence="2" type="ORF">LCGC14_2488590</name>
</gene>
<proteinExistence type="predicted"/>
<accession>A0A0F9B5H8</accession>
<organism evidence="2">
    <name type="scientific">marine sediment metagenome</name>
    <dbReference type="NCBI Taxonomy" id="412755"/>
    <lineage>
        <taxon>unclassified sequences</taxon>
        <taxon>metagenomes</taxon>
        <taxon>ecological metagenomes</taxon>
    </lineage>
</organism>
<sequence>MGKDTDGKTAPEETQAGRNGVRGQEGGHTCGLGHQDEDFSNANLGTCMDYTNDPDGTLFGQLDNQHPNQHDLDMMTEIYAHLNSTDSGSGPGKGNGKGNGGGKGKPSLAGANIDLNDPSSWGQAIKQDAQGNNSLFQRDLENGQVLIT</sequence>
<evidence type="ECO:0000313" key="2">
    <source>
        <dbReference type="EMBL" id="KKL17134.1"/>
    </source>
</evidence>
<feature type="region of interest" description="Disordered" evidence="1">
    <location>
        <begin position="82"/>
        <end position="148"/>
    </location>
</feature>